<gene>
    <name evidence="1" type="ORF">CH35J_011445</name>
</gene>
<sequence>MSSTTNGFETWSSIIDDANRFTKSDGQPWTFLVGDHTRPVQAYGLLNPIVVSYLKVSGSKFFTFDSTWREVRLQPETCNSPLDFTRAFVQIRQHLSKTMDPCGGRFPNALLENIDMIPLICAPIRRFDEYRGCSRAGIPRDIAPLFGVTVPSVHVNIYSQSGEEMKLYLAVHPSRSPYPLDQCVVSDLRPGDVALDRIRTETYAQVESGIPLHKAPRNKPDDVEIPWIRYFDFTQIVLGTGPQVDLLPKPGMLKPYDLKLGPGARLKARDGICSIEAFSVEQVKDFLVDRKFKPESALVVLDFLIRHKLVGDSNGDREKLNSRLRRDLGLPFDNHRC</sequence>
<evidence type="ECO:0000313" key="1">
    <source>
        <dbReference type="EMBL" id="TIC90821.1"/>
    </source>
</evidence>
<dbReference type="Gene3D" id="3.90.79.10">
    <property type="entry name" value="Nucleoside Triphosphate Pyrophosphohydrolase"/>
    <property type="match status" value="1"/>
</dbReference>
<dbReference type="EMBL" id="MWPZ01000010">
    <property type="protein sequence ID" value="TIC90821.1"/>
    <property type="molecule type" value="Genomic_DNA"/>
</dbReference>
<evidence type="ECO:0000313" key="2">
    <source>
        <dbReference type="Proteomes" id="UP000305883"/>
    </source>
</evidence>
<name>A0A4T0VG29_9PEZI</name>
<dbReference type="AlphaFoldDB" id="A0A4T0VG29"/>
<comment type="caution">
    <text evidence="1">The sequence shown here is derived from an EMBL/GenBank/DDBJ whole genome shotgun (WGS) entry which is preliminary data.</text>
</comment>
<dbReference type="Proteomes" id="UP000305883">
    <property type="component" value="Unassembled WGS sequence"/>
</dbReference>
<reference evidence="1 2" key="1">
    <citation type="journal article" date="2019" name="Genome Biol. Evol.">
        <title>Genomic Plasticity Mediated by Transposable Elements in the Plant Pathogenic Fungus Colletotrichum higginsianum.</title>
        <authorList>
            <person name="Tsushima A."/>
            <person name="Gan P."/>
            <person name="Kumakura N."/>
            <person name="Narusaka M."/>
            <person name="Takano Y."/>
            <person name="Narusaka Y."/>
            <person name="Shirasu K."/>
        </authorList>
    </citation>
    <scope>NUCLEOTIDE SEQUENCE [LARGE SCALE GENOMIC DNA]</scope>
    <source>
        <strain evidence="1 2">MAFF305635-RFP</strain>
    </source>
</reference>
<dbReference type="OrthoDB" id="10261522at2759"/>
<proteinExistence type="predicted"/>
<accession>A0A4T0VG29</accession>
<protein>
    <submittedName>
        <fullName evidence="1">Uncharacterized protein</fullName>
    </submittedName>
</protein>
<organism evidence="1 2">
    <name type="scientific">Colletotrichum higginsianum</name>
    <dbReference type="NCBI Taxonomy" id="80884"/>
    <lineage>
        <taxon>Eukaryota</taxon>
        <taxon>Fungi</taxon>
        <taxon>Dikarya</taxon>
        <taxon>Ascomycota</taxon>
        <taxon>Pezizomycotina</taxon>
        <taxon>Sordariomycetes</taxon>
        <taxon>Hypocreomycetidae</taxon>
        <taxon>Glomerellales</taxon>
        <taxon>Glomerellaceae</taxon>
        <taxon>Colletotrichum</taxon>
        <taxon>Colletotrichum destructivum species complex</taxon>
    </lineage>
</organism>